<dbReference type="InterPro" id="IPR000182">
    <property type="entry name" value="GNAT_dom"/>
</dbReference>
<comment type="caution">
    <text evidence="3">The sequence shown here is derived from an EMBL/GenBank/DDBJ whole genome shotgun (WGS) entry which is preliminary data.</text>
</comment>
<dbReference type="Gene3D" id="3.40.630.30">
    <property type="match status" value="1"/>
</dbReference>
<dbReference type="Proteomes" id="UP000658382">
    <property type="component" value="Unassembled WGS sequence"/>
</dbReference>
<evidence type="ECO:0000259" key="2">
    <source>
        <dbReference type="PROSITE" id="PS51186"/>
    </source>
</evidence>
<keyword evidence="1" id="KW-1133">Transmembrane helix</keyword>
<organism evidence="3 4">
    <name type="scientific">Lentibacillus kapialis</name>
    <dbReference type="NCBI Taxonomy" id="340214"/>
    <lineage>
        <taxon>Bacteria</taxon>
        <taxon>Bacillati</taxon>
        <taxon>Bacillota</taxon>
        <taxon>Bacilli</taxon>
        <taxon>Bacillales</taxon>
        <taxon>Bacillaceae</taxon>
        <taxon>Lentibacillus</taxon>
    </lineage>
</organism>
<gene>
    <name evidence="3" type="ORF">GCM10007063_25210</name>
</gene>
<evidence type="ECO:0000256" key="1">
    <source>
        <dbReference type="SAM" id="Phobius"/>
    </source>
</evidence>
<dbReference type="InterPro" id="IPR016181">
    <property type="entry name" value="Acyl_CoA_acyltransferase"/>
</dbReference>
<sequence>MTKTIRMLDEHDYPYYKAMDTGFEFDYIKYVFNALVHENNRLYGLFIDDQLVSVGGYSLYAGIYVMLGRLRSDRRFMGNGFSTEIASHVMHEALNINGIRWVGGNTQEHNMSAQRVLEKIGLVPYITMYGALTKDTTVLESGAEPWQPITNPERKKEWLHQTYIQTGAIFPYECYYSFPASAELFQNEELKQWSFYENPEKTRFLITKYDQKKHHYLHAVYPWHDITSQSGLWETIATDYQKPLQQTNEETYIWMDLTKEKTRNLPANHPFELPSPWILYGKEIN</sequence>
<reference evidence="3" key="1">
    <citation type="journal article" date="2014" name="Int. J. Syst. Evol. Microbiol.">
        <title>Complete genome sequence of Corynebacterium casei LMG S-19264T (=DSM 44701T), isolated from a smear-ripened cheese.</title>
        <authorList>
            <consortium name="US DOE Joint Genome Institute (JGI-PGF)"/>
            <person name="Walter F."/>
            <person name="Albersmeier A."/>
            <person name="Kalinowski J."/>
            <person name="Ruckert C."/>
        </authorList>
    </citation>
    <scope>NUCLEOTIDE SEQUENCE</scope>
    <source>
        <strain evidence="3">JCM 12580</strain>
    </source>
</reference>
<dbReference type="PROSITE" id="PS51186">
    <property type="entry name" value="GNAT"/>
    <property type="match status" value="1"/>
</dbReference>
<dbReference type="EMBL" id="BMNQ01000042">
    <property type="protein sequence ID" value="GGK01905.1"/>
    <property type="molecule type" value="Genomic_DNA"/>
</dbReference>
<keyword evidence="1" id="KW-0472">Membrane</keyword>
<dbReference type="AlphaFoldDB" id="A0A917UZS7"/>
<reference evidence="3" key="2">
    <citation type="submission" date="2020-09" db="EMBL/GenBank/DDBJ databases">
        <authorList>
            <person name="Sun Q."/>
            <person name="Ohkuma M."/>
        </authorList>
    </citation>
    <scope>NUCLEOTIDE SEQUENCE</scope>
    <source>
        <strain evidence="3">JCM 12580</strain>
    </source>
</reference>
<feature type="transmembrane region" description="Helical" evidence="1">
    <location>
        <begin position="50"/>
        <end position="67"/>
    </location>
</feature>
<proteinExistence type="predicted"/>
<keyword evidence="4" id="KW-1185">Reference proteome</keyword>
<name>A0A917UZS7_9BACI</name>
<evidence type="ECO:0000313" key="4">
    <source>
        <dbReference type="Proteomes" id="UP000658382"/>
    </source>
</evidence>
<feature type="domain" description="N-acetyltransferase" evidence="2">
    <location>
        <begin position="3"/>
        <end position="144"/>
    </location>
</feature>
<dbReference type="RefSeq" id="WP_188633460.1">
    <property type="nucleotide sequence ID" value="NZ_BMNQ01000042.1"/>
</dbReference>
<evidence type="ECO:0000313" key="3">
    <source>
        <dbReference type="EMBL" id="GGK01905.1"/>
    </source>
</evidence>
<accession>A0A917UZS7</accession>
<dbReference type="GO" id="GO:0016747">
    <property type="term" value="F:acyltransferase activity, transferring groups other than amino-acyl groups"/>
    <property type="evidence" value="ECO:0007669"/>
    <property type="project" value="InterPro"/>
</dbReference>
<keyword evidence="1" id="KW-0812">Transmembrane</keyword>
<dbReference type="SUPFAM" id="SSF55729">
    <property type="entry name" value="Acyl-CoA N-acyltransferases (Nat)"/>
    <property type="match status" value="1"/>
</dbReference>
<protein>
    <recommendedName>
        <fullName evidence="2">N-acetyltransferase domain-containing protein</fullName>
    </recommendedName>
</protein>